<dbReference type="InterPro" id="IPR007433">
    <property type="entry name" value="DUF481"/>
</dbReference>
<keyword evidence="2" id="KW-0732">Signal</keyword>
<feature type="signal peptide" evidence="2">
    <location>
        <begin position="1"/>
        <end position="24"/>
    </location>
</feature>
<gene>
    <name evidence="3" type="ORF">SAMN02745121_08100</name>
</gene>
<dbReference type="OrthoDB" id="5502833at2"/>
<accession>A0A1I2HMW9</accession>
<name>A0A1I2HMW9_9BACT</name>
<protein>
    <submittedName>
        <fullName evidence="3">Putative salt-induced outer membrane protein YdiY</fullName>
    </submittedName>
</protein>
<keyword evidence="4" id="KW-1185">Reference proteome</keyword>
<evidence type="ECO:0000313" key="4">
    <source>
        <dbReference type="Proteomes" id="UP000199400"/>
    </source>
</evidence>
<dbReference type="Pfam" id="PF04338">
    <property type="entry name" value="DUF481"/>
    <property type="match status" value="1"/>
</dbReference>
<evidence type="ECO:0000313" key="3">
    <source>
        <dbReference type="EMBL" id="SFF31464.1"/>
    </source>
</evidence>
<reference evidence="4" key="1">
    <citation type="submission" date="2016-10" db="EMBL/GenBank/DDBJ databases">
        <authorList>
            <person name="Varghese N."/>
            <person name="Submissions S."/>
        </authorList>
    </citation>
    <scope>NUCLEOTIDE SEQUENCE [LARGE SCALE GENOMIC DNA]</scope>
    <source>
        <strain evidence="4">ATCC 25963</strain>
    </source>
</reference>
<evidence type="ECO:0000256" key="2">
    <source>
        <dbReference type="SAM" id="SignalP"/>
    </source>
</evidence>
<dbReference type="RefSeq" id="WP_096327615.1">
    <property type="nucleotide sequence ID" value="NZ_FOMX01000045.1"/>
</dbReference>
<proteinExistence type="predicted"/>
<organism evidence="3 4">
    <name type="scientific">Nannocystis exedens</name>
    <dbReference type="NCBI Taxonomy" id="54"/>
    <lineage>
        <taxon>Bacteria</taxon>
        <taxon>Pseudomonadati</taxon>
        <taxon>Myxococcota</taxon>
        <taxon>Polyangia</taxon>
        <taxon>Nannocystales</taxon>
        <taxon>Nannocystaceae</taxon>
        <taxon>Nannocystis</taxon>
    </lineage>
</organism>
<sequence length="362" mass="38870">MPSPARCSSFVAFALVLAAAGDVAAQSPTAKPPAAPAPAEESEPAPEPPPPPAGTAASTVKTTGTVGAQAPASNGAANIDDTKFATSVTSEPMDATEAEISAGGLFTSGNARSAALTGGGRFRIRRKIHEFQAQLVGNYAQASIRQMDGSRDGQLTAGNVQGRVRYDVYFHPRVTFFTMLTARFDPFLGLNMRMRVDPGFAFYIVNQPKHRLWAEIGYDFLYDQRRVRRGADNTQCPAGTSLVLDVPNTTSAMPTCAARPSVATHSGRVFLGYSNLLSEYVTFTTGIEYIQAFAPFRSNPVETDGGKARSKSWVNWDIALTTALGKRFAFATSFTLRYDNAPLPGIKKLDTITSFSLVFKFI</sequence>
<dbReference type="AlphaFoldDB" id="A0A1I2HMW9"/>
<evidence type="ECO:0000256" key="1">
    <source>
        <dbReference type="SAM" id="MobiDB-lite"/>
    </source>
</evidence>
<dbReference type="EMBL" id="FOMX01000045">
    <property type="protein sequence ID" value="SFF31464.1"/>
    <property type="molecule type" value="Genomic_DNA"/>
</dbReference>
<dbReference type="Proteomes" id="UP000199400">
    <property type="component" value="Unassembled WGS sequence"/>
</dbReference>
<feature type="region of interest" description="Disordered" evidence="1">
    <location>
        <begin position="23"/>
        <end position="59"/>
    </location>
</feature>
<feature type="chain" id="PRO_5011566498" evidence="2">
    <location>
        <begin position="25"/>
        <end position="362"/>
    </location>
</feature>